<keyword evidence="1" id="KW-0472">Membrane</keyword>
<evidence type="ECO:0000313" key="2">
    <source>
        <dbReference type="EMBL" id="SVC09369.1"/>
    </source>
</evidence>
<dbReference type="SUPFAM" id="SSF51556">
    <property type="entry name" value="Metallo-dependent hydrolases"/>
    <property type="match status" value="1"/>
</dbReference>
<sequence length="201" mass="22222">MKDRKTAGYTRRNMLKKSFGLGGMLLGTPFINLGQFQLFASTTEKYSRKAIDLVTESLVMDMLSPLSLDLTGTAKGIYNEKIGSSGDGFTDQEIQDYRDSGINVFHIAVGTGGRNQTENKISSMTYVSLHNSLISNHPDVFMRIDSVKDLDKVQKNGKVGILIGLQNSAHFISVDDVELFYNLGQRVSQLTYNNRNLIGNG</sequence>
<evidence type="ECO:0000256" key="1">
    <source>
        <dbReference type="SAM" id="Phobius"/>
    </source>
</evidence>
<dbReference type="EMBL" id="UINC01073182">
    <property type="protein sequence ID" value="SVC09369.1"/>
    <property type="molecule type" value="Genomic_DNA"/>
</dbReference>
<keyword evidence="1" id="KW-0812">Transmembrane</keyword>
<feature type="non-terminal residue" evidence="2">
    <location>
        <position position="201"/>
    </location>
</feature>
<dbReference type="InterPro" id="IPR008257">
    <property type="entry name" value="Pept_M19"/>
</dbReference>
<organism evidence="2">
    <name type="scientific">marine metagenome</name>
    <dbReference type="NCBI Taxonomy" id="408172"/>
    <lineage>
        <taxon>unclassified sequences</taxon>
        <taxon>metagenomes</taxon>
        <taxon>ecological metagenomes</taxon>
    </lineage>
</organism>
<accession>A0A382JCJ6</accession>
<dbReference type="GO" id="GO:0006508">
    <property type="term" value="P:proteolysis"/>
    <property type="evidence" value="ECO:0007669"/>
    <property type="project" value="InterPro"/>
</dbReference>
<name>A0A382JCJ6_9ZZZZ</name>
<reference evidence="2" key="1">
    <citation type="submission" date="2018-05" db="EMBL/GenBank/DDBJ databases">
        <authorList>
            <person name="Lanie J.A."/>
            <person name="Ng W.-L."/>
            <person name="Kazmierczak K.M."/>
            <person name="Andrzejewski T.M."/>
            <person name="Davidsen T.M."/>
            <person name="Wayne K.J."/>
            <person name="Tettelin H."/>
            <person name="Glass J.I."/>
            <person name="Rusch D."/>
            <person name="Podicherti R."/>
            <person name="Tsui H.-C.T."/>
            <person name="Winkler M.E."/>
        </authorList>
    </citation>
    <scope>NUCLEOTIDE SEQUENCE</scope>
</reference>
<keyword evidence="1" id="KW-1133">Transmembrane helix</keyword>
<dbReference type="AlphaFoldDB" id="A0A382JCJ6"/>
<dbReference type="Gene3D" id="3.20.20.140">
    <property type="entry name" value="Metal-dependent hydrolases"/>
    <property type="match status" value="1"/>
</dbReference>
<protein>
    <submittedName>
        <fullName evidence="2">Uncharacterized protein</fullName>
    </submittedName>
</protein>
<dbReference type="GO" id="GO:0070573">
    <property type="term" value="F:metallodipeptidase activity"/>
    <property type="evidence" value="ECO:0007669"/>
    <property type="project" value="InterPro"/>
</dbReference>
<proteinExistence type="predicted"/>
<dbReference type="InterPro" id="IPR032466">
    <property type="entry name" value="Metal_Hydrolase"/>
</dbReference>
<dbReference type="Pfam" id="PF01244">
    <property type="entry name" value="Peptidase_M19"/>
    <property type="match status" value="1"/>
</dbReference>
<feature type="transmembrane region" description="Helical" evidence="1">
    <location>
        <begin position="21"/>
        <end position="40"/>
    </location>
</feature>
<gene>
    <name evidence="2" type="ORF">METZ01_LOCUS262223</name>
</gene>